<dbReference type="Proteomes" id="UP001310387">
    <property type="component" value="Unassembled WGS sequence"/>
</dbReference>
<dbReference type="RefSeq" id="WP_332900828.1">
    <property type="nucleotide sequence ID" value="NZ_JBAGLP010000105.1"/>
</dbReference>
<evidence type="ECO:0000313" key="4">
    <source>
        <dbReference type="EMBL" id="MEG3613965.1"/>
    </source>
</evidence>
<dbReference type="InterPro" id="IPR010905">
    <property type="entry name" value="Glyco_hydro_88"/>
</dbReference>
<feature type="compositionally biased region" description="Low complexity" evidence="3">
    <location>
        <begin position="10"/>
        <end position="22"/>
    </location>
</feature>
<accession>A0ABU7Z398</accession>
<dbReference type="InterPro" id="IPR012341">
    <property type="entry name" value="6hp_glycosidase-like_sf"/>
</dbReference>
<proteinExistence type="inferred from homology"/>
<dbReference type="EMBL" id="JBAGLP010000105">
    <property type="protein sequence ID" value="MEG3613965.1"/>
    <property type="molecule type" value="Genomic_DNA"/>
</dbReference>
<protein>
    <submittedName>
        <fullName evidence="4">Glycoside hydrolase family 88 protein</fullName>
    </submittedName>
</protein>
<gene>
    <name evidence="4" type="ORF">V5O49_02380</name>
</gene>
<evidence type="ECO:0000256" key="3">
    <source>
        <dbReference type="SAM" id="MobiDB-lite"/>
    </source>
</evidence>
<evidence type="ECO:0000256" key="2">
    <source>
        <dbReference type="ARBA" id="ARBA00038358"/>
    </source>
</evidence>
<name>A0ABU7Z398_9MICO</name>
<dbReference type="PANTHER" id="PTHR36845:SF1">
    <property type="entry name" value="HYDROLASE, PUTATIVE (AFU_ORTHOLOGUE AFUA_7G05090)-RELATED"/>
    <property type="match status" value="1"/>
</dbReference>
<dbReference type="InterPro" id="IPR052369">
    <property type="entry name" value="UG_Glycosaminoglycan_Hydrolase"/>
</dbReference>
<dbReference type="PANTHER" id="PTHR36845">
    <property type="entry name" value="HYDROLASE, PUTATIVE (AFU_ORTHOLOGUE AFUA_7G05090)-RELATED"/>
    <property type="match status" value="1"/>
</dbReference>
<reference evidence="4" key="2">
    <citation type="submission" date="2024-02" db="EMBL/GenBank/DDBJ databases">
        <authorList>
            <person name="Prathaban M."/>
            <person name="Mythili R."/>
            <person name="Sharmila Devi N."/>
            <person name="Sobanaa M."/>
            <person name="Prathiviraj R."/>
            <person name="Selvin J."/>
        </authorList>
    </citation>
    <scope>NUCLEOTIDE SEQUENCE</scope>
    <source>
        <strain evidence="4">MP1014</strain>
    </source>
</reference>
<reference evidence="4" key="1">
    <citation type="journal article" date="2024" name="Antonie Van Leeuwenhoek">
        <title>Isoptericola haloaureus sp. nov., a dimorphic actinobacterium isolated from mangrove sediments of southeast India, implicating biosaline agricultural significance through nitrogen fixation and salt tolerance genes.</title>
        <authorList>
            <person name="Prathaban M."/>
            <person name="Prathiviraj R."/>
            <person name="Ravichandran M."/>
            <person name="Natarajan S.D."/>
            <person name="Sobanaa M."/>
            <person name="Hari Krishna Kumar S."/>
            <person name="Chandrasekar V."/>
            <person name="Selvin J."/>
        </authorList>
    </citation>
    <scope>NUCLEOTIDE SEQUENCE</scope>
    <source>
        <strain evidence="4">MP1014</strain>
    </source>
</reference>
<evidence type="ECO:0000256" key="1">
    <source>
        <dbReference type="ARBA" id="ARBA00022801"/>
    </source>
</evidence>
<keyword evidence="1 4" id="KW-0378">Hydrolase</keyword>
<comment type="similarity">
    <text evidence="2">Belongs to the glycosyl hydrolase 88 family.</text>
</comment>
<feature type="region of interest" description="Disordered" evidence="3">
    <location>
        <begin position="1"/>
        <end position="22"/>
    </location>
</feature>
<dbReference type="InterPro" id="IPR008928">
    <property type="entry name" value="6-hairpin_glycosidase_sf"/>
</dbReference>
<evidence type="ECO:0000313" key="5">
    <source>
        <dbReference type="Proteomes" id="UP001310387"/>
    </source>
</evidence>
<sequence>MSSTDVRDSAPGADPRPADRPGALAAAVDAAVATVRRNAAAFGSLYPDSTTRDDRYPLRPATDRFAEGANRDWTTSFWPGMQWRAVELTGDADLRAAALAHAADFARRVHAGEDLDTHDLGFLYTLSCVDAWRLAGDEAARDAALAAADHLMTRFLPSAGIIQAWGDLSDPAQRGRTIVDSLMNMPLLTWATEITGDQRYADVVARHVVQVRTHLLRDDDSTFHTFYWDPETGEPLRGGTEQGAGDDSCWARGQAWGIFGFALHHRTSGDPESLRASERCAEYFLAHLPADGVPFWDLVYSDGADAPRDSSSGAIAACGLLELASVSPDADRAARYAAAARRMVADLIAGYTPAAPEDADALLLHSVYDAPKNKGVDEGCLWGDYYYLEALTRLTLPGWVSPWWPAAAAVPTHATLTDTATEPDGGTA</sequence>
<organism evidence="4 5">
    <name type="scientific">Isoptericola haloaureus</name>
    <dbReference type="NCBI Taxonomy" id="1542902"/>
    <lineage>
        <taxon>Bacteria</taxon>
        <taxon>Bacillati</taxon>
        <taxon>Actinomycetota</taxon>
        <taxon>Actinomycetes</taxon>
        <taxon>Micrococcales</taxon>
        <taxon>Promicromonosporaceae</taxon>
        <taxon>Isoptericola</taxon>
    </lineage>
</organism>
<keyword evidence="5" id="KW-1185">Reference proteome</keyword>
<dbReference type="Pfam" id="PF07470">
    <property type="entry name" value="Glyco_hydro_88"/>
    <property type="match status" value="1"/>
</dbReference>
<comment type="caution">
    <text evidence="4">The sequence shown here is derived from an EMBL/GenBank/DDBJ whole genome shotgun (WGS) entry which is preliminary data.</text>
</comment>
<dbReference type="SUPFAM" id="SSF48208">
    <property type="entry name" value="Six-hairpin glycosidases"/>
    <property type="match status" value="1"/>
</dbReference>
<dbReference type="Gene3D" id="1.50.10.10">
    <property type="match status" value="1"/>
</dbReference>
<dbReference type="GO" id="GO:0016787">
    <property type="term" value="F:hydrolase activity"/>
    <property type="evidence" value="ECO:0007669"/>
    <property type="project" value="UniProtKB-KW"/>
</dbReference>